<dbReference type="AlphaFoldDB" id="A0A3B0ZJ52"/>
<proteinExistence type="predicted"/>
<dbReference type="Pfam" id="PF03527">
    <property type="entry name" value="RHS"/>
    <property type="match status" value="1"/>
</dbReference>
<evidence type="ECO:0000259" key="1">
    <source>
        <dbReference type="Pfam" id="PF03527"/>
    </source>
</evidence>
<accession>A0A3B0ZJ52</accession>
<dbReference type="EMBL" id="UOFO01000121">
    <property type="protein sequence ID" value="VAW87382.1"/>
    <property type="molecule type" value="Genomic_DNA"/>
</dbReference>
<dbReference type="PANTHER" id="PTHR32305">
    <property type="match status" value="1"/>
</dbReference>
<dbReference type="InterPro" id="IPR050708">
    <property type="entry name" value="T6SS_VgrG/RHS"/>
</dbReference>
<evidence type="ECO:0000313" key="2">
    <source>
        <dbReference type="EMBL" id="VAW87382.1"/>
    </source>
</evidence>
<dbReference type="Gene3D" id="2.180.10.10">
    <property type="entry name" value="RHS repeat-associated core"/>
    <property type="match status" value="1"/>
</dbReference>
<reference evidence="2" key="1">
    <citation type="submission" date="2018-06" db="EMBL/GenBank/DDBJ databases">
        <authorList>
            <person name="Zhirakovskaya E."/>
        </authorList>
    </citation>
    <scope>NUCLEOTIDE SEQUENCE</scope>
</reference>
<name>A0A3B0ZJ52_9ZZZZ</name>
<gene>
    <name evidence="2" type="ORF">MNBD_GAMMA16-851</name>
</gene>
<dbReference type="PRINTS" id="PR00394">
    <property type="entry name" value="RHSPROTEIN"/>
</dbReference>
<sequence>LWADNHLIQETRNNLKKTYVYEPHSFRPVALVQDEQIYHYHLDHLGTPRELTNAQVKIVWRVKYKTYGNVALKEVKEIKNNLRFQGQYYDEETGLHYNRHRYYNPDTGQFINPDPIGLWVVSTIINTRIIRRGGLILLGYYVKNDSKDTKKFEVLGVRLRKQLNYRRQLQ</sequence>
<feature type="domain" description="RHS protein conserved region" evidence="1">
    <location>
        <begin position="37"/>
        <end position="72"/>
    </location>
</feature>
<organism evidence="2">
    <name type="scientific">hydrothermal vent metagenome</name>
    <dbReference type="NCBI Taxonomy" id="652676"/>
    <lineage>
        <taxon>unclassified sequences</taxon>
        <taxon>metagenomes</taxon>
        <taxon>ecological metagenomes</taxon>
    </lineage>
</organism>
<dbReference type="PANTHER" id="PTHR32305:SF15">
    <property type="entry name" value="PROTEIN RHSA-RELATED"/>
    <property type="match status" value="1"/>
</dbReference>
<dbReference type="NCBIfam" id="TIGR03696">
    <property type="entry name" value="Rhs_assc_core"/>
    <property type="match status" value="1"/>
</dbReference>
<dbReference type="InterPro" id="IPR022385">
    <property type="entry name" value="Rhs_assc_core"/>
</dbReference>
<dbReference type="InterPro" id="IPR001826">
    <property type="entry name" value="RHS"/>
</dbReference>
<feature type="non-terminal residue" evidence="2">
    <location>
        <position position="1"/>
    </location>
</feature>
<protein>
    <submittedName>
        <fullName evidence="2">Rhs-family protein</fullName>
    </submittedName>
</protein>